<dbReference type="InterPro" id="IPR000432">
    <property type="entry name" value="DNA_mismatch_repair_MutS_C"/>
</dbReference>
<feature type="transmembrane region" description="Helical" evidence="4">
    <location>
        <begin position="145"/>
        <end position="164"/>
    </location>
</feature>
<evidence type="ECO:0000256" key="4">
    <source>
        <dbReference type="SAM" id="Phobius"/>
    </source>
</evidence>
<sequence length="530" mass="61449">MMQFINYYIQMLRRFVSKKEIDKKVDKEQKQKINFLHLKAFVSQFSDKEVNISDDTWNDLNMDDVFCHIDKTITTCGEQVLYKMLKNPLFSEEGLKERGYYISYFQNHIEKRKKIQDILNKLGRINKDVTSVLCNKLKPNLKLKLLVSILPLLFFINIFMLSFIKSKVCIYSLIVLGLTNICVHYNMGYLIMEQIAVIQYIGRIINISNKLYVVLKDVSPEYAIKLKNLYDKCKIIGKRTSILSRIEGMDVFADYLNIIFLIKERNYFTIASYIEKFKDEIIQMYMLVGKLDALISIALYRDSIDQFVEPEFVNENKVLDVEGIFHPLLEKPVKNSLKVKNNGIIITGSNMSGKSTFMRTIGVNAIFAQTIYTCLANKYRTSFYNIVSSVSLNDDLIKGKSYYLCEAEAIYKVLNICEKSSCCLALIDEIFNGTNPTERIGAAVEILNYLAEKNTLTIVSTHDLQLIQMLKGYEAYYFKETVTKEGLKFDYHIRKGISQSRNAVKILEYLGYPYDLITRINKRVKIIETA</sequence>
<keyword evidence="4" id="KW-0812">Transmembrane</keyword>
<keyword evidence="3" id="KW-0238">DNA-binding</keyword>
<dbReference type="PANTHER" id="PTHR11361:SF152">
    <property type="entry name" value="DNA MISMATCH REPAIR PROTEIN"/>
    <property type="match status" value="1"/>
</dbReference>
<dbReference type="GO" id="GO:0005524">
    <property type="term" value="F:ATP binding"/>
    <property type="evidence" value="ECO:0007669"/>
    <property type="project" value="UniProtKB-KW"/>
</dbReference>
<dbReference type="InterPro" id="IPR045076">
    <property type="entry name" value="MutS"/>
</dbReference>
<dbReference type="InterPro" id="IPR027417">
    <property type="entry name" value="P-loop_NTPase"/>
</dbReference>
<dbReference type="KEGG" id="crs:FQB35_03000"/>
<accession>A0A5C0SB83</accession>
<feature type="domain" description="DNA mismatch repair proteins mutS family" evidence="5">
    <location>
        <begin position="341"/>
        <end position="525"/>
    </location>
</feature>
<gene>
    <name evidence="6" type="ORF">FQB35_03000</name>
</gene>
<dbReference type="SUPFAM" id="SSF52540">
    <property type="entry name" value="P-loop containing nucleoside triphosphate hydrolases"/>
    <property type="match status" value="1"/>
</dbReference>
<evidence type="ECO:0000313" key="7">
    <source>
        <dbReference type="Proteomes" id="UP000324646"/>
    </source>
</evidence>
<dbReference type="EMBL" id="CP042243">
    <property type="protein sequence ID" value="QEK11421.1"/>
    <property type="molecule type" value="Genomic_DNA"/>
</dbReference>
<dbReference type="PANTHER" id="PTHR11361">
    <property type="entry name" value="DNA MISMATCH REPAIR PROTEIN MUTS FAMILY MEMBER"/>
    <property type="match status" value="1"/>
</dbReference>
<protein>
    <submittedName>
        <fullName evidence="6">DNA mismatch repair protein MutS</fullName>
    </submittedName>
</protein>
<dbReference type="AlphaFoldDB" id="A0A5C0SB83"/>
<dbReference type="Gene3D" id="1.10.1420.10">
    <property type="match status" value="1"/>
</dbReference>
<evidence type="ECO:0000256" key="3">
    <source>
        <dbReference type="ARBA" id="ARBA00023125"/>
    </source>
</evidence>
<dbReference type="Gene3D" id="3.40.50.300">
    <property type="entry name" value="P-loop containing nucleotide triphosphate hydrolases"/>
    <property type="match status" value="1"/>
</dbReference>
<dbReference type="Pfam" id="PF00488">
    <property type="entry name" value="MutS_V"/>
    <property type="match status" value="1"/>
</dbReference>
<keyword evidence="1" id="KW-0547">Nucleotide-binding</keyword>
<keyword evidence="7" id="KW-1185">Reference proteome</keyword>
<evidence type="ECO:0000256" key="1">
    <source>
        <dbReference type="ARBA" id="ARBA00022741"/>
    </source>
</evidence>
<dbReference type="GO" id="GO:0006298">
    <property type="term" value="P:mismatch repair"/>
    <property type="evidence" value="ECO:0007669"/>
    <property type="project" value="InterPro"/>
</dbReference>
<evidence type="ECO:0000256" key="2">
    <source>
        <dbReference type="ARBA" id="ARBA00022840"/>
    </source>
</evidence>
<dbReference type="InterPro" id="IPR036187">
    <property type="entry name" value="DNA_mismatch_repair_MutS_sf"/>
</dbReference>
<dbReference type="OrthoDB" id="9802448at2"/>
<dbReference type="SUPFAM" id="SSF48334">
    <property type="entry name" value="DNA repair protein MutS, domain III"/>
    <property type="match status" value="1"/>
</dbReference>
<name>A0A5C0SB83_CRATE</name>
<keyword evidence="2" id="KW-0067">ATP-binding</keyword>
<dbReference type="SMART" id="SM00534">
    <property type="entry name" value="MUTSac"/>
    <property type="match status" value="1"/>
</dbReference>
<keyword evidence="4" id="KW-0472">Membrane</keyword>
<dbReference type="GO" id="GO:0030983">
    <property type="term" value="F:mismatched DNA binding"/>
    <property type="evidence" value="ECO:0007669"/>
    <property type="project" value="InterPro"/>
</dbReference>
<organism evidence="6 7">
    <name type="scientific">Crassaminicella thermophila</name>
    <dbReference type="NCBI Taxonomy" id="2599308"/>
    <lineage>
        <taxon>Bacteria</taxon>
        <taxon>Bacillati</taxon>
        <taxon>Bacillota</taxon>
        <taxon>Clostridia</taxon>
        <taxon>Eubacteriales</taxon>
        <taxon>Clostridiaceae</taxon>
        <taxon>Crassaminicella</taxon>
    </lineage>
</organism>
<feature type="transmembrane region" description="Helical" evidence="4">
    <location>
        <begin position="170"/>
        <end position="191"/>
    </location>
</feature>
<dbReference type="Proteomes" id="UP000324646">
    <property type="component" value="Chromosome"/>
</dbReference>
<keyword evidence="4" id="KW-1133">Transmembrane helix</keyword>
<proteinExistence type="predicted"/>
<dbReference type="GO" id="GO:0005829">
    <property type="term" value="C:cytosol"/>
    <property type="evidence" value="ECO:0007669"/>
    <property type="project" value="TreeGrafter"/>
</dbReference>
<evidence type="ECO:0000313" key="6">
    <source>
        <dbReference type="EMBL" id="QEK11421.1"/>
    </source>
</evidence>
<dbReference type="GO" id="GO:0140664">
    <property type="term" value="F:ATP-dependent DNA damage sensor activity"/>
    <property type="evidence" value="ECO:0007669"/>
    <property type="project" value="InterPro"/>
</dbReference>
<reference evidence="6 7" key="1">
    <citation type="submission" date="2019-07" db="EMBL/GenBank/DDBJ databases">
        <title>Complete genome of Crassaminicella thermophila SY095.</title>
        <authorList>
            <person name="Li X."/>
        </authorList>
    </citation>
    <scope>NUCLEOTIDE SEQUENCE [LARGE SCALE GENOMIC DNA]</scope>
    <source>
        <strain evidence="6 7">SY095</strain>
    </source>
</reference>
<evidence type="ECO:0000259" key="5">
    <source>
        <dbReference type="SMART" id="SM00534"/>
    </source>
</evidence>